<comment type="similarity">
    <text evidence="1">Belongs to the bacterial ribosomal protein bS1 family.</text>
</comment>
<dbReference type="SMART" id="SM00316">
    <property type="entry name" value="S1"/>
    <property type="match status" value="4"/>
</dbReference>
<accession>A0A9E7CYD4</accession>
<dbReference type="GO" id="GO:0005840">
    <property type="term" value="C:ribosome"/>
    <property type="evidence" value="ECO:0007669"/>
    <property type="project" value="UniProtKB-KW"/>
</dbReference>
<dbReference type="GO" id="GO:0003729">
    <property type="term" value="F:mRNA binding"/>
    <property type="evidence" value="ECO:0007669"/>
    <property type="project" value="UniProtKB-ARBA"/>
</dbReference>
<dbReference type="Gene3D" id="2.40.50.140">
    <property type="entry name" value="Nucleic acid-binding proteins"/>
    <property type="match status" value="4"/>
</dbReference>
<dbReference type="InterPro" id="IPR035104">
    <property type="entry name" value="Ribosomal_protein_S1-like"/>
</dbReference>
<dbReference type="eggNOG" id="COG0539">
    <property type="taxonomic scope" value="Bacteria"/>
</dbReference>
<keyword evidence="3" id="KW-0687">Ribonucleoprotein</keyword>
<dbReference type="PROSITE" id="PS50126">
    <property type="entry name" value="S1"/>
    <property type="match status" value="4"/>
</dbReference>
<evidence type="ECO:0000256" key="4">
    <source>
        <dbReference type="SAM" id="MobiDB-lite"/>
    </source>
</evidence>
<dbReference type="Pfam" id="PF00575">
    <property type="entry name" value="S1"/>
    <property type="match status" value="4"/>
</dbReference>
<dbReference type="CDD" id="cd05688">
    <property type="entry name" value="S1_RPS1_repeat_ec3"/>
    <property type="match status" value="1"/>
</dbReference>
<dbReference type="CDD" id="cd05687">
    <property type="entry name" value="S1_RPS1_repeat_ec1_hs1"/>
    <property type="match status" value="1"/>
</dbReference>
<feature type="compositionally biased region" description="Low complexity" evidence="4">
    <location>
        <begin position="344"/>
        <end position="356"/>
    </location>
</feature>
<evidence type="ECO:0000256" key="2">
    <source>
        <dbReference type="ARBA" id="ARBA00022980"/>
    </source>
</evidence>
<proteinExistence type="inferred from homology"/>
<keyword evidence="2 5" id="KW-0689">Ribosomal protein</keyword>
<dbReference type="EMBL" id="CP080467">
    <property type="protein sequence ID" value="UNO47407.1"/>
    <property type="molecule type" value="Genomic_DNA"/>
</dbReference>
<dbReference type="GO" id="GO:0003735">
    <property type="term" value="F:structural constituent of ribosome"/>
    <property type="evidence" value="ECO:0007669"/>
    <property type="project" value="TreeGrafter"/>
</dbReference>
<protein>
    <submittedName>
        <fullName evidence="5">30S ribosomal protein S1</fullName>
    </submittedName>
</protein>
<reference evidence="6" key="1">
    <citation type="journal article" date="2022" name="G3 (Bethesda)">
        <title>Unveiling the complete genome sequence of Alicyclobacillus acidoterrestris DSM 3922T, a taint-producing strain.</title>
        <authorList>
            <person name="Leonardo I.C."/>
            <person name="Barreto Crespo M.T."/>
            <person name="Gaspar F.B."/>
        </authorList>
    </citation>
    <scope>NUCLEOTIDE SEQUENCE [LARGE SCALE GENOMIC DNA]</scope>
    <source>
        <strain evidence="6">DSM 3922</strain>
    </source>
</reference>
<organism evidence="5 6">
    <name type="scientific">Alicyclobacillus acidoterrestris (strain ATCC 49025 / DSM 3922 / CIP 106132 / NCIMB 13137 / GD3B)</name>
    <dbReference type="NCBI Taxonomy" id="1356854"/>
    <lineage>
        <taxon>Bacteria</taxon>
        <taxon>Bacillati</taxon>
        <taxon>Bacillota</taxon>
        <taxon>Bacilli</taxon>
        <taxon>Bacillales</taxon>
        <taxon>Alicyclobacillaceae</taxon>
        <taxon>Alicyclobacillus</taxon>
    </lineage>
</organism>
<dbReference type="PANTHER" id="PTHR10724:SF7">
    <property type="entry name" value="SMALL RIBOSOMAL SUBUNIT PROTEIN BS1C"/>
    <property type="match status" value="1"/>
</dbReference>
<dbReference type="FunFam" id="2.40.50.140:FF:000051">
    <property type="entry name" value="RNA-binding transcriptional accessory protein"/>
    <property type="match status" value="2"/>
</dbReference>
<dbReference type="InterPro" id="IPR050437">
    <property type="entry name" value="Ribos_protein_bS1-like"/>
</dbReference>
<keyword evidence="6" id="KW-1185">Reference proteome</keyword>
<dbReference type="OrthoDB" id="9804077at2"/>
<dbReference type="CDD" id="cd04465">
    <property type="entry name" value="S1_RPS1_repeat_ec2_hs2"/>
    <property type="match status" value="1"/>
</dbReference>
<dbReference type="GO" id="GO:0005737">
    <property type="term" value="C:cytoplasm"/>
    <property type="evidence" value="ECO:0007669"/>
    <property type="project" value="UniProtKB-ARBA"/>
</dbReference>
<evidence type="ECO:0000313" key="6">
    <source>
        <dbReference type="Proteomes" id="UP000829401"/>
    </source>
</evidence>
<evidence type="ECO:0000256" key="1">
    <source>
        <dbReference type="ARBA" id="ARBA00006767"/>
    </source>
</evidence>
<dbReference type="NCBIfam" id="NF005208">
    <property type="entry name" value="PRK06676.1"/>
    <property type="match status" value="1"/>
</dbReference>
<gene>
    <name evidence="5" type="primary">rpsA</name>
    <name evidence="5" type="ORF">K1I37_11810</name>
</gene>
<dbReference type="SUPFAM" id="SSF50249">
    <property type="entry name" value="Nucleic acid-binding proteins"/>
    <property type="match status" value="4"/>
</dbReference>
<dbReference type="PANTHER" id="PTHR10724">
    <property type="entry name" value="30S RIBOSOMAL PROTEIN S1"/>
    <property type="match status" value="1"/>
</dbReference>
<dbReference type="GO" id="GO:1990904">
    <property type="term" value="C:ribonucleoprotein complex"/>
    <property type="evidence" value="ECO:0007669"/>
    <property type="project" value="UniProtKB-KW"/>
</dbReference>
<sequence length="391" mass="42621">MSEDLREMLTDGAVHEGDIVTGEVTAVDDSGVTVALSHGFEGHISPQELSALPGTEPAQVLAVGDNVTAVVVKVDMESGQVTLSKRRAQQADAWNRMQELLESQETFEVVVRDVVKGGLVADVGVRAFIPASLVDRRFVEDLNEFKGQTLRVKVVEVDAEKNKLILSRRAVLEEEQEQRAHDLMSHLEPGQVVEGVVQRLTDFGAFVDVGGADGLVHISELSYSHVDHPSDVVKEGDHVQVRVLRVDPDAGRISLSMKAAQPEPWEQYATQYHAGDVVQGTVKRVVDFGAFVELQPGLEGLVHVSQISNEHVAHPGDVLEPGQEVTVRILSVEPDRRRISLSMREPSAAPAEAASSNRRREPRRQPERQVEAPSSGTGATLGDLFGDLFKK</sequence>
<dbReference type="PRINTS" id="PR00681">
    <property type="entry name" value="RIBOSOMALS1"/>
</dbReference>
<dbReference type="GO" id="GO:0006412">
    <property type="term" value="P:translation"/>
    <property type="evidence" value="ECO:0007669"/>
    <property type="project" value="TreeGrafter"/>
</dbReference>
<dbReference type="InterPro" id="IPR003029">
    <property type="entry name" value="S1_domain"/>
</dbReference>
<feature type="region of interest" description="Disordered" evidence="4">
    <location>
        <begin position="342"/>
        <end position="391"/>
    </location>
</feature>
<dbReference type="KEGG" id="aaco:K1I37_11810"/>
<accession>T0CTC1</accession>
<dbReference type="InterPro" id="IPR012340">
    <property type="entry name" value="NA-bd_OB-fold"/>
</dbReference>
<evidence type="ECO:0000256" key="3">
    <source>
        <dbReference type="ARBA" id="ARBA00023274"/>
    </source>
</evidence>
<name>T0CTC1_ALIAG</name>
<dbReference type="AlphaFoldDB" id="T0CTC1"/>
<dbReference type="STRING" id="1356854.N007_14545"/>
<evidence type="ECO:0000313" key="5">
    <source>
        <dbReference type="EMBL" id="UNO47407.1"/>
    </source>
</evidence>
<dbReference type="RefSeq" id="WP_021298054.1">
    <property type="nucleotide sequence ID" value="NZ_AURB01000169.1"/>
</dbReference>
<dbReference type="Proteomes" id="UP000829401">
    <property type="component" value="Chromosome"/>
</dbReference>